<feature type="region of interest" description="Disordered" evidence="1">
    <location>
        <begin position="85"/>
        <end position="126"/>
    </location>
</feature>
<evidence type="ECO:0000256" key="1">
    <source>
        <dbReference type="SAM" id="MobiDB-lite"/>
    </source>
</evidence>
<organism evidence="3 4">
    <name type="scientific">Aeromonas caviae</name>
    <name type="common">Aeromonas punctata</name>
    <dbReference type="NCBI Taxonomy" id="648"/>
    <lineage>
        <taxon>Bacteria</taxon>
        <taxon>Pseudomonadati</taxon>
        <taxon>Pseudomonadota</taxon>
        <taxon>Gammaproteobacteria</taxon>
        <taxon>Aeromonadales</taxon>
        <taxon>Aeromonadaceae</taxon>
        <taxon>Aeromonas</taxon>
    </lineage>
</organism>
<gene>
    <name evidence="3" type="ORF">C1C91_22625</name>
</gene>
<sequence>MKKDSEFLKSKSSETDSLLSSFGVSSTPANTPERDSLVGNNQVHENNNHQYDAGLDSAGAIEAVTEIDPMDVARELMGEDSSAGWLVGGVVENTEQTTSDEKNSVTEHPQQTQPQRSESGTDCDAFLPEITQDDPLATDDTKLQIQDETFGPPLESIHAESSDRQKSSGNILSRMRKKKQPVPNPSSEHEHVIEPAQDHDHGYRHERYDADPIGGRTIAAAYVSLALGVFSFGLASYTFLSLPKNQNTQQTFNDLRTEMVARMDKIESNTVNRTSEIDAAVGEISRHVQQQSADLSALNSELSSLKSSTEKLSTDTDLSLTWARQTRQLVDNIQESVDTLRVSQEASQAAINKLKNAGTQTIPQTARAAESHQYETKIQPARKPQLVKVIDGHTLFDVDDWGGILLVTMMNGDDVKRLQVGDEIGVWRLESADRQSRQAVFIQGDKVLTVVASGGY</sequence>
<feature type="compositionally biased region" description="Basic and acidic residues" evidence="1">
    <location>
        <begin position="187"/>
        <end position="207"/>
    </location>
</feature>
<proteinExistence type="predicted"/>
<geneLocation type="plasmid" evidence="4">
    <name>paeca1-b</name>
</geneLocation>
<dbReference type="Proteomes" id="UP000266778">
    <property type="component" value="Plasmid pAeca1-b"/>
</dbReference>
<feature type="region of interest" description="Disordered" evidence="1">
    <location>
        <begin position="1"/>
        <end position="55"/>
    </location>
</feature>
<feature type="compositionally biased region" description="Basic and acidic residues" evidence="1">
    <location>
        <begin position="157"/>
        <end position="166"/>
    </location>
</feature>
<evidence type="ECO:0000313" key="4">
    <source>
        <dbReference type="Proteomes" id="UP000266778"/>
    </source>
</evidence>
<name>A0A7D5UKC9_AERCA</name>
<feature type="transmembrane region" description="Helical" evidence="2">
    <location>
        <begin position="217"/>
        <end position="240"/>
    </location>
</feature>
<keyword evidence="3" id="KW-0614">Plasmid</keyword>
<feature type="region of interest" description="Disordered" evidence="1">
    <location>
        <begin position="153"/>
        <end position="207"/>
    </location>
</feature>
<evidence type="ECO:0000256" key="2">
    <source>
        <dbReference type="SAM" id="Phobius"/>
    </source>
</evidence>
<feature type="compositionally biased region" description="Basic and acidic residues" evidence="1">
    <location>
        <begin position="1"/>
        <end position="14"/>
    </location>
</feature>
<feature type="compositionally biased region" description="Polar residues" evidence="1">
    <location>
        <begin position="38"/>
        <end position="50"/>
    </location>
</feature>
<keyword evidence="2" id="KW-0812">Transmembrane</keyword>
<feature type="compositionally biased region" description="Polar residues" evidence="1">
    <location>
        <begin position="106"/>
        <end position="120"/>
    </location>
</feature>
<dbReference type="AlphaFoldDB" id="A0A7D5UKC9"/>
<evidence type="ECO:0000313" key="3">
    <source>
        <dbReference type="EMBL" id="QLI60431.1"/>
    </source>
</evidence>
<protein>
    <submittedName>
        <fullName evidence="3">Uncharacterized protein</fullName>
    </submittedName>
</protein>
<keyword evidence="2" id="KW-1133">Transmembrane helix</keyword>
<keyword evidence="2" id="KW-0472">Membrane</keyword>
<accession>A0A7D5UKC9</accession>
<reference evidence="3 4" key="1">
    <citation type="submission" date="2019-04" db="EMBL/GenBank/DDBJ databases">
        <title>Novel transposon Tn6433 variants accelerate the dissemination of tet(E) in Aeromonas under oxytetracycline stresses.</title>
        <authorList>
            <person name="Shi Y."/>
            <person name="Tian Z."/>
            <person name="Zhang Y."/>
            <person name="Zhang H."/>
            <person name="Yang M."/>
        </authorList>
    </citation>
    <scope>NUCLEOTIDE SEQUENCE [LARGE SCALE GENOMIC DNA]</scope>
    <source>
        <strain evidence="3 4">T25-39</strain>
        <plasmid evidence="4">paeca1-b</plasmid>
    </source>
</reference>
<dbReference type="EMBL" id="CP039627">
    <property type="protein sequence ID" value="QLI60431.1"/>
    <property type="molecule type" value="Genomic_DNA"/>
</dbReference>